<accession>A0A7W7ZLA8</accession>
<dbReference type="RefSeq" id="WP_184252542.1">
    <property type="nucleotide sequence ID" value="NZ_JACHIO010000001.1"/>
</dbReference>
<evidence type="ECO:0000313" key="2">
    <source>
        <dbReference type="Proteomes" id="UP000584867"/>
    </source>
</evidence>
<organism evidence="1 2">
    <name type="scientific">Granulicella mallensis</name>
    <dbReference type="NCBI Taxonomy" id="940614"/>
    <lineage>
        <taxon>Bacteria</taxon>
        <taxon>Pseudomonadati</taxon>
        <taxon>Acidobacteriota</taxon>
        <taxon>Terriglobia</taxon>
        <taxon>Terriglobales</taxon>
        <taxon>Acidobacteriaceae</taxon>
        <taxon>Granulicella</taxon>
    </lineage>
</organism>
<dbReference type="EMBL" id="JACHIO010000001">
    <property type="protein sequence ID" value="MBB5062035.1"/>
    <property type="molecule type" value="Genomic_DNA"/>
</dbReference>
<name>A0A7W7ZLA8_9BACT</name>
<gene>
    <name evidence="1" type="ORF">HDF15_000360</name>
</gene>
<dbReference type="Proteomes" id="UP000584867">
    <property type="component" value="Unassembled WGS sequence"/>
</dbReference>
<sequence>MEKRILPEFKSEAEEAKWWFENQDELDKDFAKAAAEGRLGRGTAARVGGIPTTTIRLDPVDIEMARKQAEQRGLKYQTYLKMILHDALTREAKAS</sequence>
<evidence type="ECO:0000313" key="1">
    <source>
        <dbReference type="EMBL" id="MBB5062035.1"/>
    </source>
</evidence>
<protein>
    <submittedName>
        <fullName evidence="1">Putative DNA binding CopG/RHH family protein</fullName>
    </submittedName>
</protein>
<comment type="caution">
    <text evidence="1">The sequence shown here is derived from an EMBL/GenBank/DDBJ whole genome shotgun (WGS) entry which is preliminary data.</text>
</comment>
<dbReference type="AlphaFoldDB" id="A0A7W7ZLA8"/>
<proteinExistence type="predicted"/>
<reference evidence="1 2" key="1">
    <citation type="submission" date="2020-08" db="EMBL/GenBank/DDBJ databases">
        <title>Genomic Encyclopedia of Type Strains, Phase IV (KMG-V): Genome sequencing to study the core and pangenomes of soil and plant-associated prokaryotes.</title>
        <authorList>
            <person name="Whitman W."/>
        </authorList>
    </citation>
    <scope>NUCLEOTIDE SEQUENCE [LARGE SCALE GENOMIC DNA]</scope>
    <source>
        <strain evidence="1 2">X5P3</strain>
    </source>
</reference>